<evidence type="ECO:0000313" key="1">
    <source>
        <dbReference type="EMBL" id="MFF0009659.1"/>
    </source>
</evidence>
<dbReference type="Proteomes" id="UP001601422">
    <property type="component" value="Unassembled WGS sequence"/>
</dbReference>
<gene>
    <name evidence="1" type="ORF">ACFYQT_40410</name>
</gene>
<comment type="caution">
    <text evidence="1">The sequence shown here is derived from an EMBL/GenBank/DDBJ whole genome shotgun (WGS) entry which is preliminary data.</text>
</comment>
<dbReference type="RefSeq" id="WP_362053522.1">
    <property type="nucleotide sequence ID" value="NZ_JBEXWN010000033.1"/>
</dbReference>
<proteinExistence type="predicted"/>
<accession>A0ABW6N8V0</accession>
<sequence length="136" mass="14966">MGKRETGEEVVRRVGRDALSFLTEAGFAMPSDIEGGLEVVGRGLKIAVYHYVWIHEVAVSAFVEMTEEPLPARHRVEVESLYAECGLGPPNHLPGTAGDARLTEVRVREFARALRELLPFLLGPDRDGLISRASAR</sequence>
<protein>
    <submittedName>
        <fullName evidence="1">Uncharacterized protein</fullName>
    </submittedName>
</protein>
<evidence type="ECO:0000313" key="2">
    <source>
        <dbReference type="Proteomes" id="UP001601422"/>
    </source>
</evidence>
<dbReference type="EMBL" id="JBIAJP010000022">
    <property type="protein sequence ID" value="MFF0009659.1"/>
    <property type="molecule type" value="Genomic_DNA"/>
</dbReference>
<reference evidence="1 2" key="1">
    <citation type="submission" date="2024-10" db="EMBL/GenBank/DDBJ databases">
        <title>The Natural Products Discovery Center: Release of the First 8490 Sequenced Strains for Exploring Actinobacteria Biosynthetic Diversity.</title>
        <authorList>
            <person name="Kalkreuter E."/>
            <person name="Kautsar S.A."/>
            <person name="Yang D."/>
            <person name="Bader C.D."/>
            <person name="Teijaro C.N."/>
            <person name="Fluegel L."/>
            <person name="Davis C.M."/>
            <person name="Simpson J.R."/>
            <person name="Lauterbach L."/>
            <person name="Steele A.D."/>
            <person name="Gui C."/>
            <person name="Meng S."/>
            <person name="Li G."/>
            <person name="Viehrig K."/>
            <person name="Ye F."/>
            <person name="Su P."/>
            <person name="Kiefer A.F."/>
            <person name="Nichols A."/>
            <person name="Cepeda A.J."/>
            <person name="Yan W."/>
            <person name="Fan B."/>
            <person name="Jiang Y."/>
            <person name="Adhikari A."/>
            <person name="Zheng C.-J."/>
            <person name="Schuster L."/>
            <person name="Cowan T.M."/>
            <person name="Smanski M.J."/>
            <person name="Chevrette M.G."/>
            <person name="De Carvalho L.P.S."/>
            <person name="Shen B."/>
        </authorList>
    </citation>
    <scope>NUCLEOTIDE SEQUENCE [LARGE SCALE GENOMIC DNA]</scope>
    <source>
        <strain evidence="1 2">NPDC005497</strain>
    </source>
</reference>
<keyword evidence="2" id="KW-1185">Reference proteome</keyword>
<name>A0ABW6N8V0_9ACTN</name>
<organism evidence="1 2">
    <name type="scientific">Streptomyces tibetensis</name>
    <dbReference type="NCBI Taxonomy" id="2382123"/>
    <lineage>
        <taxon>Bacteria</taxon>
        <taxon>Bacillati</taxon>
        <taxon>Actinomycetota</taxon>
        <taxon>Actinomycetes</taxon>
        <taxon>Kitasatosporales</taxon>
        <taxon>Streptomycetaceae</taxon>
        <taxon>Streptomyces</taxon>
    </lineage>
</organism>